<organism evidence="2">
    <name type="scientific">Thermocrinis ruber</name>
    <dbReference type="NCBI Taxonomy" id="75906"/>
    <lineage>
        <taxon>Bacteria</taxon>
        <taxon>Pseudomonadati</taxon>
        <taxon>Aquificota</taxon>
        <taxon>Aquificia</taxon>
        <taxon>Aquificales</taxon>
        <taxon>Aquificaceae</taxon>
        <taxon>Thermocrinis</taxon>
    </lineage>
</organism>
<proteinExistence type="predicted"/>
<accession>A0A7C5X2H1</accession>
<evidence type="ECO:0000313" key="2">
    <source>
        <dbReference type="EMBL" id="HHO73076.1"/>
    </source>
</evidence>
<evidence type="ECO:0000256" key="1">
    <source>
        <dbReference type="SAM" id="Coils"/>
    </source>
</evidence>
<comment type="caution">
    <text evidence="2">The sequence shown here is derived from an EMBL/GenBank/DDBJ whole genome shotgun (WGS) entry which is preliminary data.</text>
</comment>
<dbReference type="AlphaFoldDB" id="A0A7C5X2H1"/>
<sequence length="88" mass="10618">MAKEKEELKVESLEEEVEQMKKEVGKLLELFLPPKEVRREIMKNIYTIELSILNIFKTLLDYKVKELERRLEERGEGKKERVKKIQVE</sequence>
<keyword evidence="1" id="KW-0175">Coiled coil</keyword>
<reference evidence="2" key="1">
    <citation type="journal article" date="2020" name="mSystems">
        <title>Genome- and Community-Level Interaction Insights into Carbon Utilization and Element Cycling Functions of Hydrothermarchaeota in Hydrothermal Sediment.</title>
        <authorList>
            <person name="Zhou Z."/>
            <person name="Liu Y."/>
            <person name="Xu W."/>
            <person name="Pan J."/>
            <person name="Luo Z.H."/>
            <person name="Li M."/>
        </authorList>
    </citation>
    <scope>NUCLEOTIDE SEQUENCE [LARGE SCALE GENOMIC DNA]</scope>
    <source>
        <strain evidence="2">SpSt-114</strain>
    </source>
</reference>
<dbReference type="EMBL" id="DSAC01000005">
    <property type="protein sequence ID" value="HHO73076.1"/>
    <property type="molecule type" value="Genomic_DNA"/>
</dbReference>
<protein>
    <submittedName>
        <fullName evidence="2">Uncharacterized protein</fullName>
    </submittedName>
</protein>
<name>A0A7C5X2H1_9AQUI</name>
<feature type="coiled-coil region" evidence="1">
    <location>
        <begin position="3"/>
        <end position="30"/>
    </location>
</feature>
<gene>
    <name evidence="2" type="ORF">ENN04_00320</name>
</gene>